<evidence type="ECO:0000256" key="3">
    <source>
        <dbReference type="ARBA" id="ARBA00022801"/>
    </source>
</evidence>
<dbReference type="Gene3D" id="3.40.395.10">
    <property type="entry name" value="Adenoviral Proteinase, Chain A"/>
    <property type="match status" value="1"/>
</dbReference>
<evidence type="ECO:0000256" key="1">
    <source>
        <dbReference type="ARBA" id="ARBA00005234"/>
    </source>
</evidence>
<protein>
    <recommendedName>
        <fullName evidence="5">Ubiquitin-like protease family profile domain-containing protein</fullName>
    </recommendedName>
</protein>
<dbReference type="Proteomes" id="UP000054279">
    <property type="component" value="Unassembled WGS sequence"/>
</dbReference>
<dbReference type="GO" id="GO:0019783">
    <property type="term" value="F:ubiquitin-like protein peptidase activity"/>
    <property type="evidence" value="ECO:0007669"/>
    <property type="project" value="UniProtKB-ARBA"/>
</dbReference>
<dbReference type="PROSITE" id="PS50600">
    <property type="entry name" value="ULP_PROTEASE"/>
    <property type="match status" value="1"/>
</dbReference>
<dbReference type="GO" id="GO:0006508">
    <property type="term" value="P:proteolysis"/>
    <property type="evidence" value="ECO:0007669"/>
    <property type="project" value="UniProtKB-KW"/>
</dbReference>
<dbReference type="OrthoDB" id="442460at2759"/>
<reference evidence="6 7" key="1">
    <citation type="submission" date="2014-06" db="EMBL/GenBank/DDBJ databases">
        <title>Evolutionary Origins and Diversification of the Mycorrhizal Mutualists.</title>
        <authorList>
            <consortium name="DOE Joint Genome Institute"/>
            <consortium name="Mycorrhizal Genomics Consortium"/>
            <person name="Kohler A."/>
            <person name="Kuo A."/>
            <person name="Nagy L.G."/>
            <person name="Floudas D."/>
            <person name="Copeland A."/>
            <person name="Barry K.W."/>
            <person name="Cichocki N."/>
            <person name="Veneault-Fourrey C."/>
            <person name="LaButti K."/>
            <person name="Lindquist E.A."/>
            <person name="Lipzen A."/>
            <person name="Lundell T."/>
            <person name="Morin E."/>
            <person name="Murat C."/>
            <person name="Riley R."/>
            <person name="Ohm R."/>
            <person name="Sun H."/>
            <person name="Tunlid A."/>
            <person name="Henrissat B."/>
            <person name="Grigoriev I.V."/>
            <person name="Hibbett D.S."/>
            <person name="Martin F."/>
        </authorList>
    </citation>
    <scope>NUCLEOTIDE SEQUENCE [LARGE SCALE GENOMIC DNA]</scope>
    <source>
        <strain evidence="6 7">SS14</strain>
    </source>
</reference>
<evidence type="ECO:0000259" key="5">
    <source>
        <dbReference type="PROSITE" id="PS50600"/>
    </source>
</evidence>
<dbReference type="GO" id="GO:0008234">
    <property type="term" value="F:cysteine-type peptidase activity"/>
    <property type="evidence" value="ECO:0007669"/>
    <property type="project" value="UniProtKB-KW"/>
</dbReference>
<dbReference type="AlphaFoldDB" id="A0A0C9URR7"/>
<dbReference type="InterPro" id="IPR038765">
    <property type="entry name" value="Papain-like_cys_pep_sf"/>
</dbReference>
<name>A0A0C9URR7_SPHS4</name>
<dbReference type="InterPro" id="IPR003653">
    <property type="entry name" value="Peptidase_C48_C"/>
</dbReference>
<dbReference type="EMBL" id="KN837235">
    <property type="protein sequence ID" value="KIJ31892.1"/>
    <property type="molecule type" value="Genomic_DNA"/>
</dbReference>
<dbReference type="PANTHER" id="PTHR46915">
    <property type="entry name" value="UBIQUITIN-LIKE PROTEASE 4-RELATED"/>
    <property type="match status" value="1"/>
</dbReference>
<dbReference type="PANTHER" id="PTHR46915:SF2">
    <property type="entry name" value="UBIQUITIN-LIKE PROTEASE 4"/>
    <property type="match status" value="1"/>
</dbReference>
<dbReference type="Pfam" id="PF02902">
    <property type="entry name" value="Peptidase_C48"/>
    <property type="match status" value="1"/>
</dbReference>
<sequence length="154" mass="17507">MSKIGKQRARTMLNKWRAKFWLMQLDDLLHAYVKKCSNADTQSKHDLLFIPIDDLDTEHWLLAVISSPASLLSCNGFADSKATQQCRIFTLDSLGSRNSSTRAMLKKYLREEINDKYGFQCKCKISDEDVKIPKQPNAVDCGIYLLCTANAILD</sequence>
<keyword evidence="3" id="KW-0378">Hydrolase</keyword>
<evidence type="ECO:0000313" key="6">
    <source>
        <dbReference type="EMBL" id="KIJ31892.1"/>
    </source>
</evidence>
<comment type="similarity">
    <text evidence="1">Belongs to the peptidase C48 family.</text>
</comment>
<dbReference type="HOGENOM" id="CLU_1705362_0_0_1"/>
<organism evidence="6 7">
    <name type="scientific">Sphaerobolus stellatus (strain SS14)</name>
    <dbReference type="NCBI Taxonomy" id="990650"/>
    <lineage>
        <taxon>Eukaryota</taxon>
        <taxon>Fungi</taxon>
        <taxon>Dikarya</taxon>
        <taxon>Basidiomycota</taxon>
        <taxon>Agaricomycotina</taxon>
        <taxon>Agaricomycetes</taxon>
        <taxon>Phallomycetidae</taxon>
        <taxon>Geastrales</taxon>
        <taxon>Sphaerobolaceae</taxon>
        <taxon>Sphaerobolus</taxon>
    </lineage>
</organism>
<dbReference type="GO" id="GO:0016926">
    <property type="term" value="P:protein desumoylation"/>
    <property type="evidence" value="ECO:0007669"/>
    <property type="project" value="UniProtKB-ARBA"/>
</dbReference>
<keyword evidence="2" id="KW-0645">Protease</keyword>
<dbReference type="SUPFAM" id="SSF54001">
    <property type="entry name" value="Cysteine proteinases"/>
    <property type="match status" value="1"/>
</dbReference>
<keyword evidence="4" id="KW-0788">Thiol protease</keyword>
<feature type="domain" description="Ubiquitin-like protease family profile" evidence="5">
    <location>
        <begin position="1"/>
        <end position="152"/>
    </location>
</feature>
<evidence type="ECO:0000313" key="7">
    <source>
        <dbReference type="Proteomes" id="UP000054279"/>
    </source>
</evidence>
<proteinExistence type="inferred from homology"/>
<evidence type="ECO:0000256" key="4">
    <source>
        <dbReference type="ARBA" id="ARBA00022807"/>
    </source>
</evidence>
<gene>
    <name evidence="6" type="ORF">M422DRAFT_266389</name>
</gene>
<evidence type="ECO:0000256" key="2">
    <source>
        <dbReference type="ARBA" id="ARBA00022670"/>
    </source>
</evidence>
<keyword evidence="7" id="KW-1185">Reference proteome</keyword>
<accession>A0A0C9URR7</accession>